<reference evidence="2 3" key="1">
    <citation type="submission" date="2024-09" db="EMBL/GenBank/DDBJ databases">
        <authorList>
            <person name="Sun Q."/>
            <person name="Mori K."/>
        </authorList>
    </citation>
    <scope>NUCLEOTIDE SEQUENCE [LARGE SCALE GENOMIC DNA]</scope>
    <source>
        <strain evidence="2 3">JCM 3324</strain>
    </source>
</reference>
<gene>
    <name evidence="2" type="ORF">ACFFR3_47835</name>
</gene>
<evidence type="ECO:0000256" key="1">
    <source>
        <dbReference type="SAM" id="MobiDB-lite"/>
    </source>
</evidence>
<feature type="compositionally biased region" description="Basic and acidic residues" evidence="1">
    <location>
        <begin position="1"/>
        <end position="19"/>
    </location>
</feature>
<name>A0ABV5P3U3_9ACTN</name>
<comment type="caution">
    <text evidence="2">The sequence shown here is derived from an EMBL/GenBank/DDBJ whole genome shotgun (WGS) entry which is preliminary data.</text>
</comment>
<protein>
    <submittedName>
        <fullName evidence="2">Uncharacterized protein</fullName>
    </submittedName>
</protein>
<organism evidence="2 3">
    <name type="scientific">Nonomuraea salmonea</name>
    <dbReference type="NCBI Taxonomy" id="46181"/>
    <lineage>
        <taxon>Bacteria</taxon>
        <taxon>Bacillati</taxon>
        <taxon>Actinomycetota</taxon>
        <taxon>Actinomycetes</taxon>
        <taxon>Streptosporangiales</taxon>
        <taxon>Streptosporangiaceae</taxon>
        <taxon>Nonomuraea</taxon>
    </lineage>
</organism>
<proteinExistence type="predicted"/>
<dbReference type="RefSeq" id="WP_345406091.1">
    <property type="nucleotide sequence ID" value="NZ_BAAAXS010000001.1"/>
</dbReference>
<dbReference type="Proteomes" id="UP001589568">
    <property type="component" value="Unassembled WGS sequence"/>
</dbReference>
<evidence type="ECO:0000313" key="2">
    <source>
        <dbReference type="EMBL" id="MFB9477254.1"/>
    </source>
</evidence>
<feature type="region of interest" description="Disordered" evidence="1">
    <location>
        <begin position="1"/>
        <end position="22"/>
    </location>
</feature>
<dbReference type="EMBL" id="JBHMCF010000061">
    <property type="protein sequence ID" value="MFB9477254.1"/>
    <property type="molecule type" value="Genomic_DNA"/>
</dbReference>
<evidence type="ECO:0000313" key="3">
    <source>
        <dbReference type="Proteomes" id="UP001589568"/>
    </source>
</evidence>
<sequence>MTETEEPRLPARDVTDRPARSRAGRARAVAALPAWYGGRLVTRRVALFATDRLIAAWPALALLRRLHELTEREER</sequence>
<keyword evidence="3" id="KW-1185">Reference proteome</keyword>
<accession>A0ABV5P3U3</accession>